<dbReference type="Proteomes" id="UP001059596">
    <property type="component" value="Unassembled WGS sequence"/>
</dbReference>
<dbReference type="SUPFAM" id="SSF56436">
    <property type="entry name" value="C-type lectin-like"/>
    <property type="match status" value="1"/>
</dbReference>
<evidence type="ECO:0000256" key="1">
    <source>
        <dbReference type="SAM" id="SignalP"/>
    </source>
</evidence>
<comment type="caution">
    <text evidence="3">The sequence shown here is derived from an EMBL/GenBank/DDBJ whole genome shotgun (WGS) entry which is preliminary data.</text>
</comment>
<evidence type="ECO:0000313" key="4">
    <source>
        <dbReference type="Proteomes" id="UP001059596"/>
    </source>
</evidence>
<dbReference type="Gene3D" id="3.10.100.10">
    <property type="entry name" value="Mannose-Binding Protein A, subunit A"/>
    <property type="match status" value="1"/>
</dbReference>
<feature type="signal peptide" evidence="1">
    <location>
        <begin position="1"/>
        <end position="19"/>
    </location>
</feature>
<evidence type="ECO:0000313" key="3">
    <source>
        <dbReference type="EMBL" id="KAI8041956.1"/>
    </source>
</evidence>
<dbReference type="AlphaFoldDB" id="A0A9P9YRX8"/>
<keyword evidence="4" id="KW-1185">Reference proteome</keyword>
<protein>
    <recommendedName>
        <fullName evidence="2">C-type lectin domain-containing protein</fullName>
    </recommendedName>
</protein>
<dbReference type="EMBL" id="JAMKOV010000002">
    <property type="protein sequence ID" value="KAI8041956.1"/>
    <property type="molecule type" value="Genomic_DNA"/>
</dbReference>
<feature type="chain" id="PRO_5040425892" description="C-type lectin domain-containing protein" evidence="1">
    <location>
        <begin position="20"/>
        <end position="180"/>
    </location>
</feature>
<sequence>MFSKLTLFIFLGLFTQFWTYEITPIITEGAPDFFDISTEPFVKIGEGYYYFETNLTKNWFDAFESCRRMDAQLIAFETMKEWDLLNIYLRTAKIEDIYWTSGTDLAHHGIHDWFPTGQRLTLDIWMKGEPNNSGGNEHCDILGYRRTETNYNDLNDLECELERLYICEAPLPRTASFVIW</sequence>
<dbReference type="InterPro" id="IPR016187">
    <property type="entry name" value="CTDL_fold"/>
</dbReference>
<dbReference type="SMART" id="SM00034">
    <property type="entry name" value="CLECT"/>
    <property type="match status" value="1"/>
</dbReference>
<dbReference type="PANTHER" id="PTHR22803">
    <property type="entry name" value="MANNOSE, PHOSPHOLIPASE, LECTIN RECEPTOR RELATED"/>
    <property type="match status" value="1"/>
</dbReference>
<accession>A0A9P9YRX8</accession>
<name>A0A9P9YRX8_9MUSC</name>
<dbReference type="InterPro" id="IPR016186">
    <property type="entry name" value="C-type_lectin-like/link_sf"/>
</dbReference>
<organism evidence="3 4">
    <name type="scientific">Drosophila gunungcola</name>
    <name type="common">fruit fly</name>
    <dbReference type="NCBI Taxonomy" id="103775"/>
    <lineage>
        <taxon>Eukaryota</taxon>
        <taxon>Metazoa</taxon>
        <taxon>Ecdysozoa</taxon>
        <taxon>Arthropoda</taxon>
        <taxon>Hexapoda</taxon>
        <taxon>Insecta</taxon>
        <taxon>Pterygota</taxon>
        <taxon>Neoptera</taxon>
        <taxon>Endopterygota</taxon>
        <taxon>Diptera</taxon>
        <taxon>Brachycera</taxon>
        <taxon>Muscomorpha</taxon>
        <taxon>Ephydroidea</taxon>
        <taxon>Drosophilidae</taxon>
        <taxon>Drosophila</taxon>
        <taxon>Sophophora</taxon>
    </lineage>
</organism>
<evidence type="ECO:0000259" key="2">
    <source>
        <dbReference type="PROSITE" id="PS50041"/>
    </source>
</evidence>
<gene>
    <name evidence="3" type="ORF">M5D96_003252</name>
</gene>
<dbReference type="PROSITE" id="PS50041">
    <property type="entry name" value="C_TYPE_LECTIN_2"/>
    <property type="match status" value="1"/>
</dbReference>
<dbReference type="InterPro" id="IPR050111">
    <property type="entry name" value="C-type_lectin/snaclec_domain"/>
</dbReference>
<dbReference type="InterPro" id="IPR001304">
    <property type="entry name" value="C-type_lectin-like"/>
</dbReference>
<reference evidence="3" key="1">
    <citation type="journal article" date="2023" name="Genome Biol. Evol.">
        <title>Long-read-based Genome Assembly of Drosophila gunungcola Reveals Fewer Chemosensory Genes in Flower-breeding Species.</title>
        <authorList>
            <person name="Negi A."/>
            <person name="Liao B.Y."/>
            <person name="Yeh S.D."/>
        </authorList>
    </citation>
    <scope>NUCLEOTIDE SEQUENCE</scope>
    <source>
        <strain evidence="3">Sukarami</strain>
    </source>
</reference>
<keyword evidence="1" id="KW-0732">Signal</keyword>
<proteinExistence type="predicted"/>
<dbReference type="Pfam" id="PF00059">
    <property type="entry name" value="Lectin_C"/>
    <property type="match status" value="1"/>
</dbReference>
<feature type="domain" description="C-type lectin" evidence="2">
    <location>
        <begin position="44"/>
        <end position="168"/>
    </location>
</feature>